<feature type="signal peptide" evidence="1">
    <location>
        <begin position="1"/>
        <end position="18"/>
    </location>
</feature>
<accession>A0A066XHH9</accession>
<dbReference type="OrthoDB" id="3497377at2759"/>
<dbReference type="EMBL" id="JMSE01001026">
    <property type="protein sequence ID" value="KDN65490.1"/>
    <property type="molecule type" value="Genomic_DNA"/>
</dbReference>
<proteinExistence type="predicted"/>
<gene>
    <name evidence="2" type="ORF">CSUB01_11381</name>
</gene>
<dbReference type="HOGENOM" id="CLU_129980_0_0_1"/>
<keyword evidence="3" id="KW-1185">Reference proteome</keyword>
<evidence type="ECO:0000313" key="2">
    <source>
        <dbReference type="EMBL" id="KDN65490.1"/>
    </source>
</evidence>
<dbReference type="eggNOG" id="ENOG502SQK4">
    <property type="taxonomic scope" value="Eukaryota"/>
</dbReference>
<reference evidence="3" key="1">
    <citation type="journal article" date="2014" name="Genome Announc.">
        <title>Draft genome sequence of Colletotrichum sublineola, a destructive pathogen of cultivated sorghum.</title>
        <authorList>
            <person name="Baroncelli R."/>
            <person name="Sanz-Martin J.M."/>
            <person name="Rech G.E."/>
            <person name="Sukno S.A."/>
            <person name="Thon M.R."/>
        </authorList>
    </citation>
    <scope>NUCLEOTIDE SEQUENCE [LARGE SCALE GENOMIC DNA]</scope>
    <source>
        <strain evidence="3">TX430BB</strain>
    </source>
</reference>
<evidence type="ECO:0000313" key="3">
    <source>
        <dbReference type="Proteomes" id="UP000027238"/>
    </source>
</evidence>
<feature type="chain" id="PRO_5001630331" description="SnoaL-like domain-containing protein" evidence="1">
    <location>
        <begin position="19"/>
        <end position="179"/>
    </location>
</feature>
<keyword evidence="1" id="KW-0732">Signal</keyword>
<dbReference type="Proteomes" id="UP000027238">
    <property type="component" value="Unassembled WGS sequence"/>
</dbReference>
<dbReference type="STRING" id="1173701.A0A066XHH9"/>
<protein>
    <recommendedName>
        <fullName evidence="4">SnoaL-like domain-containing protein</fullName>
    </recommendedName>
</protein>
<name>A0A066XHH9_COLSU</name>
<dbReference type="OMA" id="KAWWHLI"/>
<evidence type="ECO:0000256" key="1">
    <source>
        <dbReference type="SAM" id="SignalP"/>
    </source>
</evidence>
<comment type="caution">
    <text evidence="2">The sequence shown here is derived from an EMBL/GenBank/DDBJ whole genome shotgun (WGS) entry which is preliminary data.</text>
</comment>
<sequence>MKTSAVLLPLAAAALAGAVDISSYQPAAGVDPAFRDFLVEFYTVMEDQITNDTFTDFWPSNGLGEFIYNNCTFPGPANVLGIKQVLVPRMGDTLLWHLIRNASVIANTAGDKTYQVDTVIQTSTPTGNCSQAYGDARFTILKDAKGVPRLTPHTGGLSIYNLTVTQPKSPSDIACALTR</sequence>
<evidence type="ECO:0008006" key="4">
    <source>
        <dbReference type="Google" id="ProtNLM"/>
    </source>
</evidence>
<dbReference type="AlphaFoldDB" id="A0A066XHH9"/>
<organism evidence="2 3">
    <name type="scientific">Colletotrichum sublineola</name>
    <name type="common">Sorghum anthracnose fungus</name>
    <dbReference type="NCBI Taxonomy" id="1173701"/>
    <lineage>
        <taxon>Eukaryota</taxon>
        <taxon>Fungi</taxon>
        <taxon>Dikarya</taxon>
        <taxon>Ascomycota</taxon>
        <taxon>Pezizomycotina</taxon>
        <taxon>Sordariomycetes</taxon>
        <taxon>Hypocreomycetidae</taxon>
        <taxon>Glomerellales</taxon>
        <taxon>Glomerellaceae</taxon>
        <taxon>Colletotrichum</taxon>
        <taxon>Colletotrichum graminicola species complex</taxon>
    </lineage>
</organism>